<gene>
    <name evidence="5" type="ORF">290</name>
</gene>
<keyword evidence="3 5" id="KW-0808">Transferase</keyword>
<dbReference type="PANTHER" id="PTHR46429:SF1">
    <property type="entry name" value="23S RRNA (GUANOSINE-2'-O-)-METHYLTRANSFERASE RLMB"/>
    <property type="match status" value="1"/>
</dbReference>
<dbReference type="Gene3D" id="3.40.1280.10">
    <property type="match status" value="1"/>
</dbReference>
<keyword evidence="6" id="KW-1185">Reference proteome</keyword>
<dbReference type="GO" id="GO:0008173">
    <property type="term" value="F:RNA methyltransferase activity"/>
    <property type="evidence" value="ECO:0007669"/>
    <property type="project" value="InterPro"/>
</dbReference>
<dbReference type="Pfam" id="PF00588">
    <property type="entry name" value="SpoU_methylase"/>
    <property type="match status" value="1"/>
</dbReference>
<feature type="domain" description="RNA 2-O ribose methyltransferase substrate binding" evidence="4">
    <location>
        <begin position="4"/>
        <end position="79"/>
    </location>
</feature>
<organism evidence="5 6">
    <name type="scientific">Syntrophomonas zehnderi OL-4</name>
    <dbReference type="NCBI Taxonomy" id="690567"/>
    <lineage>
        <taxon>Bacteria</taxon>
        <taxon>Bacillati</taxon>
        <taxon>Bacillota</taxon>
        <taxon>Clostridia</taxon>
        <taxon>Eubacteriales</taxon>
        <taxon>Syntrophomonadaceae</taxon>
        <taxon>Syntrophomonas</taxon>
    </lineage>
</organism>
<evidence type="ECO:0000256" key="1">
    <source>
        <dbReference type="ARBA" id="ARBA00007228"/>
    </source>
</evidence>
<dbReference type="GO" id="GO:0003723">
    <property type="term" value="F:RNA binding"/>
    <property type="evidence" value="ECO:0007669"/>
    <property type="project" value="InterPro"/>
</dbReference>
<accession>A0A0E3W2J6</accession>
<dbReference type="Proteomes" id="UP000045545">
    <property type="component" value="Unassembled WGS sequence"/>
</dbReference>
<evidence type="ECO:0000313" key="6">
    <source>
        <dbReference type="Proteomes" id="UP000045545"/>
    </source>
</evidence>
<dbReference type="Gene3D" id="3.30.1330.30">
    <property type="match status" value="1"/>
</dbReference>
<dbReference type="InterPro" id="IPR013123">
    <property type="entry name" value="SpoU_subst-bd"/>
</dbReference>
<dbReference type="SUPFAM" id="SSF75217">
    <property type="entry name" value="alpha/beta knot"/>
    <property type="match status" value="1"/>
</dbReference>
<dbReference type="EMBL" id="CGIH01000004">
    <property type="protein sequence ID" value="CFX04080.1"/>
    <property type="molecule type" value="Genomic_DNA"/>
</dbReference>
<name>A0A0E3W2J6_9FIRM</name>
<dbReference type="SMART" id="SM00967">
    <property type="entry name" value="SpoU_sub_bind"/>
    <property type="match status" value="1"/>
</dbReference>
<dbReference type="GO" id="GO:0005829">
    <property type="term" value="C:cytosol"/>
    <property type="evidence" value="ECO:0007669"/>
    <property type="project" value="TreeGrafter"/>
</dbReference>
<evidence type="ECO:0000256" key="2">
    <source>
        <dbReference type="ARBA" id="ARBA00022603"/>
    </source>
</evidence>
<keyword evidence="2 5" id="KW-0489">Methyltransferase</keyword>
<dbReference type="InterPro" id="IPR029028">
    <property type="entry name" value="Alpha/beta_knot_MTases"/>
</dbReference>
<dbReference type="PANTHER" id="PTHR46429">
    <property type="entry name" value="23S RRNA (GUANOSINE-2'-O-)-METHYLTRANSFERASE RLMB"/>
    <property type="match status" value="1"/>
</dbReference>
<evidence type="ECO:0000313" key="5">
    <source>
        <dbReference type="EMBL" id="CFX04080.1"/>
    </source>
</evidence>
<dbReference type="InterPro" id="IPR001537">
    <property type="entry name" value="SpoU_MeTrfase"/>
</dbReference>
<dbReference type="GO" id="GO:0032259">
    <property type="term" value="P:methylation"/>
    <property type="evidence" value="ECO:0007669"/>
    <property type="project" value="UniProtKB-KW"/>
</dbReference>
<dbReference type="InterPro" id="IPR004441">
    <property type="entry name" value="rRNA_MeTrfase_TrmH"/>
</dbReference>
<protein>
    <submittedName>
        <fullName evidence="5">Alpha/beta knot methyltransferases</fullName>
    </submittedName>
</protein>
<evidence type="ECO:0000256" key="3">
    <source>
        <dbReference type="ARBA" id="ARBA00022679"/>
    </source>
</evidence>
<dbReference type="NCBIfam" id="TIGR00186">
    <property type="entry name" value="rRNA_methyl_3"/>
    <property type="match status" value="1"/>
</dbReference>
<dbReference type="FunFam" id="3.40.1280.10:FF:000008">
    <property type="entry name" value="Group 3 RNA methyltransferase TrmH"/>
    <property type="match status" value="1"/>
</dbReference>
<dbReference type="STRING" id="690567.290"/>
<dbReference type="GO" id="GO:0006396">
    <property type="term" value="P:RNA processing"/>
    <property type="evidence" value="ECO:0007669"/>
    <property type="project" value="InterPro"/>
</dbReference>
<dbReference type="SUPFAM" id="SSF55315">
    <property type="entry name" value="L30e-like"/>
    <property type="match status" value="1"/>
</dbReference>
<dbReference type="InterPro" id="IPR029026">
    <property type="entry name" value="tRNA_m1G_MTases_N"/>
</dbReference>
<dbReference type="InterPro" id="IPR029064">
    <property type="entry name" value="Ribosomal_eL30-like_sf"/>
</dbReference>
<reference evidence="5 6" key="1">
    <citation type="submission" date="2015-03" db="EMBL/GenBank/DDBJ databases">
        <authorList>
            <person name="Murphy D."/>
        </authorList>
    </citation>
    <scope>NUCLEOTIDE SEQUENCE [LARGE SCALE GENOMIC DNA]</scope>
    <source>
        <strain evidence="5 6">OL-4</strain>
    </source>
</reference>
<sequence>MKEKLAGVNSIMEALRGGRRVHKIYIQEGRGGKRIGELLSLAAKRGVFCQYVEKNQLDRMYTQGNHQGVVAQVDVYEYSTLEEILEYAAMRGEAALVLLLDGIEDPQNLGSIIRSAECAGVHGIVIPRHNASAITPAVARASAGAVEHMRIAMETNLVTSIKRLKDYGLWIVAADMEDSQDYFRAAIPSPTAVVIGGEGKGIRRLVKEKCDLVVKIPMRGALNSLNASVAAALLIYEILRQRQEENPN</sequence>
<evidence type="ECO:0000259" key="4">
    <source>
        <dbReference type="SMART" id="SM00967"/>
    </source>
</evidence>
<comment type="similarity">
    <text evidence="1">Belongs to the class IV-like SAM-binding methyltransferase superfamily. RNA methyltransferase TrmH family.</text>
</comment>
<dbReference type="OrthoDB" id="9794400at2"/>
<dbReference type="AlphaFoldDB" id="A0A0E3W2J6"/>
<dbReference type="RefSeq" id="WP_052729523.1">
    <property type="nucleotide sequence ID" value="NZ_CGIH01000004.1"/>
</dbReference>
<proteinExistence type="inferred from homology"/>
<dbReference type="CDD" id="cd18103">
    <property type="entry name" value="SpoU-like_RlmB"/>
    <property type="match status" value="1"/>
</dbReference>
<dbReference type="Pfam" id="PF08032">
    <property type="entry name" value="SpoU_sub_bind"/>
    <property type="match status" value="1"/>
</dbReference>